<dbReference type="Proteomes" id="UP000231878">
    <property type="component" value="Unassembled WGS sequence"/>
</dbReference>
<name>A0AAX0U5F4_BURPE</name>
<evidence type="ECO:0000256" key="1">
    <source>
        <dbReference type="SAM" id="MobiDB-lite"/>
    </source>
</evidence>
<organism evidence="2 3">
    <name type="scientific">Burkholderia pseudomallei</name>
    <name type="common">Pseudomonas pseudomallei</name>
    <dbReference type="NCBI Taxonomy" id="28450"/>
    <lineage>
        <taxon>Bacteria</taxon>
        <taxon>Pseudomonadati</taxon>
        <taxon>Pseudomonadota</taxon>
        <taxon>Betaproteobacteria</taxon>
        <taxon>Burkholderiales</taxon>
        <taxon>Burkholderiaceae</taxon>
        <taxon>Burkholderia</taxon>
        <taxon>pseudomallei group</taxon>
    </lineage>
</organism>
<feature type="region of interest" description="Disordered" evidence="1">
    <location>
        <begin position="1"/>
        <end position="55"/>
    </location>
</feature>
<sequence length="88" mass="9264">MVGNGARDAAVRLTTHDAGHDEGERRRSAACRPRTRAASTDDAQSAGHARGLAGHALSGVEADACAPHTSKRRNGEIACPENRQAYPF</sequence>
<accession>A0AAX0U5F4</accession>
<feature type="compositionally biased region" description="Basic and acidic residues" evidence="1">
    <location>
        <begin position="14"/>
        <end position="27"/>
    </location>
</feature>
<reference evidence="2 3" key="1">
    <citation type="submission" date="2017-11" db="EMBL/GenBank/DDBJ databases">
        <title>Molecular characterization of Burkholderia pseudomallei and closely related isolates from Vietnam.</title>
        <authorList>
            <person name="Ustinov D.V."/>
            <person name="Antonov A.S."/>
            <person name="Avdusheva E.F."/>
            <person name="Shpak I.M."/>
            <person name="Zakharova I.B."/>
            <person name="Thi L.A."/>
            <person name="Teteryatnikova N."/>
            <person name="Lopasteyskaya Y.A."/>
            <person name="Kuzyutina J.A."/>
            <person name="Ngo T.N."/>
            <person name="Victorov D.V."/>
        </authorList>
    </citation>
    <scope>NUCLEOTIDE SEQUENCE [LARGE SCALE GENOMIC DNA]</scope>
    <source>
        <strain evidence="2 3">V1512</strain>
    </source>
</reference>
<feature type="region of interest" description="Disordered" evidence="1">
    <location>
        <begin position="67"/>
        <end position="88"/>
    </location>
</feature>
<comment type="caution">
    <text evidence="2">The sequence shown here is derived from an EMBL/GenBank/DDBJ whole genome shotgun (WGS) entry which is preliminary data.</text>
</comment>
<evidence type="ECO:0000313" key="3">
    <source>
        <dbReference type="Proteomes" id="UP000231878"/>
    </source>
</evidence>
<dbReference type="AlphaFoldDB" id="A0AAX0U5F4"/>
<feature type="compositionally biased region" description="Low complexity" evidence="1">
    <location>
        <begin position="30"/>
        <end position="55"/>
    </location>
</feature>
<dbReference type="EMBL" id="PHRB01000032">
    <property type="protein sequence ID" value="PJO63415.1"/>
    <property type="molecule type" value="Genomic_DNA"/>
</dbReference>
<evidence type="ECO:0000313" key="2">
    <source>
        <dbReference type="EMBL" id="PJO63415.1"/>
    </source>
</evidence>
<protein>
    <submittedName>
        <fullName evidence="2">Uncharacterized protein</fullName>
    </submittedName>
</protein>
<proteinExistence type="predicted"/>
<gene>
    <name evidence="2" type="ORF">CWD88_25850</name>
</gene>